<evidence type="ECO:0000313" key="2">
    <source>
        <dbReference type="EMBL" id="GAX21208.1"/>
    </source>
</evidence>
<organism evidence="2 3">
    <name type="scientific">Fistulifera solaris</name>
    <name type="common">Oleaginous diatom</name>
    <dbReference type="NCBI Taxonomy" id="1519565"/>
    <lineage>
        <taxon>Eukaryota</taxon>
        <taxon>Sar</taxon>
        <taxon>Stramenopiles</taxon>
        <taxon>Ochrophyta</taxon>
        <taxon>Bacillariophyta</taxon>
        <taxon>Bacillariophyceae</taxon>
        <taxon>Bacillariophycidae</taxon>
        <taxon>Naviculales</taxon>
        <taxon>Naviculaceae</taxon>
        <taxon>Fistulifera</taxon>
    </lineage>
</organism>
<feature type="domain" description="DUF6824" evidence="1">
    <location>
        <begin position="96"/>
        <end position="179"/>
    </location>
</feature>
<name>A0A1Z5K5E7_FISSO</name>
<evidence type="ECO:0000259" key="1">
    <source>
        <dbReference type="Pfam" id="PF20710"/>
    </source>
</evidence>
<dbReference type="AlphaFoldDB" id="A0A1Z5K5E7"/>
<dbReference type="Pfam" id="PF20710">
    <property type="entry name" value="DUF6824"/>
    <property type="match status" value="1"/>
</dbReference>
<evidence type="ECO:0000313" key="3">
    <source>
        <dbReference type="Proteomes" id="UP000198406"/>
    </source>
</evidence>
<accession>A0A1Z5K5E7</accession>
<dbReference type="OrthoDB" id="48818at2759"/>
<dbReference type="InParanoid" id="A0A1Z5K5E7"/>
<protein>
    <recommendedName>
        <fullName evidence="1">DUF6824 domain-containing protein</fullName>
    </recommendedName>
</protein>
<dbReference type="EMBL" id="BDSP01000160">
    <property type="protein sequence ID" value="GAX21208.1"/>
    <property type="molecule type" value="Genomic_DNA"/>
</dbReference>
<proteinExistence type="predicted"/>
<gene>
    <name evidence="2" type="ORF">FisN_26Lh166</name>
</gene>
<reference evidence="2 3" key="1">
    <citation type="journal article" date="2015" name="Plant Cell">
        <title>Oil accumulation by the oleaginous diatom Fistulifera solaris as revealed by the genome and transcriptome.</title>
        <authorList>
            <person name="Tanaka T."/>
            <person name="Maeda Y."/>
            <person name="Veluchamy A."/>
            <person name="Tanaka M."/>
            <person name="Abida H."/>
            <person name="Marechal E."/>
            <person name="Bowler C."/>
            <person name="Muto M."/>
            <person name="Sunaga Y."/>
            <person name="Tanaka M."/>
            <person name="Yoshino T."/>
            <person name="Taniguchi T."/>
            <person name="Fukuda Y."/>
            <person name="Nemoto M."/>
            <person name="Matsumoto M."/>
            <person name="Wong P.S."/>
            <person name="Aburatani S."/>
            <person name="Fujibuchi W."/>
        </authorList>
    </citation>
    <scope>NUCLEOTIDE SEQUENCE [LARGE SCALE GENOMIC DNA]</scope>
    <source>
        <strain evidence="2 3">JPCC DA0580</strain>
    </source>
</reference>
<dbReference type="Proteomes" id="UP000198406">
    <property type="component" value="Unassembled WGS sequence"/>
</dbReference>
<comment type="caution">
    <text evidence="2">The sequence shown here is derived from an EMBL/GenBank/DDBJ whole genome shotgun (WGS) entry which is preliminary data.</text>
</comment>
<keyword evidence="3" id="KW-1185">Reference proteome</keyword>
<sequence length="233" mass="27144">MDRNRQAMSANTPAMIEESNEIYYRELAHNALLRYQNQLERQRLQCQEKHRLSIVSQSSSLIPDKAMKEDEDEDDSLDCFDEQDNSPDAIRPLKSDVLFGRRRSYRLHPGNVHLRCLCDDHLSLFESLAKGGKNELTKVILDRILREGGRFIKYDSKSKRWLNVTTEEARVKIAHRFRDARTSRDVAKKPKKENLKAMGSKKIALPSYHVSNVPRFSHPPHALEALQTLMYRR</sequence>
<dbReference type="InterPro" id="IPR049227">
    <property type="entry name" value="DUF6824"/>
</dbReference>